<dbReference type="Proteomes" id="UP000565205">
    <property type="component" value="Unassembled WGS sequence"/>
</dbReference>
<dbReference type="CDD" id="cd02138">
    <property type="entry name" value="TdsD-like"/>
    <property type="match status" value="1"/>
</dbReference>
<proteinExistence type="inferred from homology"/>
<evidence type="ECO:0000256" key="2">
    <source>
        <dbReference type="ARBA" id="ARBA00023002"/>
    </source>
</evidence>
<dbReference type="Pfam" id="PF00881">
    <property type="entry name" value="Nitroreductase"/>
    <property type="match status" value="2"/>
</dbReference>
<name>A0A850NQQ3_9PROT</name>
<dbReference type="Gene3D" id="3.40.109.10">
    <property type="entry name" value="NADH Oxidase"/>
    <property type="match status" value="1"/>
</dbReference>
<dbReference type="EMBL" id="JABXXQ010000318">
    <property type="protein sequence ID" value="NVN31234.1"/>
    <property type="molecule type" value="Genomic_DNA"/>
</dbReference>
<feature type="domain" description="Nitroreductase" evidence="3">
    <location>
        <begin position="85"/>
        <end position="172"/>
    </location>
</feature>
<dbReference type="PANTHER" id="PTHR43673">
    <property type="entry name" value="NAD(P)H NITROREDUCTASE YDGI-RELATED"/>
    <property type="match status" value="1"/>
</dbReference>
<evidence type="ECO:0000259" key="3">
    <source>
        <dbReference type="Pfam" id="PF00881"/>
    </source>
</evidence>
<evidence type="ECO:0000256" key="1">
    <source>
        <dbReference type="ARBA" id="ARBA00007118"/>
    </source>
</evidence>
<keyword evidence="2" id="KW-0560">Oxidoreductase</keyword>
<evidence type="ECO:0000313" key="5">
    <source>
        <dbReference type="Proteomes" id="UP000565205"/>
    </source>
</evidence>
<comment type="caution">
    <text evidence="4">The sequence shown here is derived from an EMBL/GenBank/DDBJ whole genome shotgun (WGS) entry which is preliminary data.</text>
</comment>
<comment type="similarity">
    <text evidence="1">Belongs to the nitroreductase family.</text>
</comment>
<sequence length="213" mass="23510">MTREQETSVTTTNGRTADHPVDLTFLKRWSPRAFDTAPIPDQELMTLFEAARWAPSAYNSQPWRFLYAHRDTPGWSTFLGLLNPFNQLWVQHASVLVVVLSARRMIPPGKDAAIDSPSHSLDTGAAWGYLALQAARMDIHAHAMVGFDFEAARRELGVPEDFAIECIIAIGRHGDPSSLPEPLRAREVPSPRRPIAELCAEGGFADLGPGARI</sequence>
<dbReference type="InterPro" id="IPR000415">
    <property type="entry name" value="Nitroreductase-like"/>
</dbReference>
<dbReference type="InterPro" id="IPR029479">
    <property type="entry name" value="Nitroreductase"/>
</dbReference>
<accession>A0A850NQQ3</accession>
<evidence type="ECO:0000313" key="4">
    <source>
        <dbReference type="EMBL" id="NVN31234.1"/>
    </source>
</evidence>
<dbReference type="SUPFAM" id="SSF55469">
    <property type="entry name" value="FMN-dependent nitroreductase-like"/>
    <property type="match status" value="1"/>
</dbReference>
<reference evidence="4 5" key="1">
    <citation type="submission" date="2020-06" db="EMBL/GenBank/DDBJ databases">
        <title>Description of novel acetic acid bacteria.</title>
        <authorList>
            <person name="Sombolestani A."/>
        </authorList>
    </citation>
    <scope>NUCLEOTIDE SEQUENCE [LARGE SCALE GENOMIC DNA]</scope>
    <source>
        <strain evidence="4 5">LMG 26838</strain>
    </source>
</reference>
<dbReference type="AlphaFoldDB" id="A0A850NQQ3"/>
<dbReference type="GO" id="GO:0016491">
    <property type="term" value="F:oxidoreductase activity"/>
    <property type="evidence" value="ECO:0007669"/>
    <property type="project" value="UniProtKB-KW"/>
</dbReference>
<dbReference type="PANTHER" id="PTHR43673:SF10">
    <property type="entry name" value="NADH DEHYDROGENASE_NAD(P)H NITROREDUCTASE XCC3605-RELATED"/>
    <property type="match status" value="1"/>
</dbReference>
<organism evidence="4 5">
    <name type="scientific">Endobacter medicaginis</name>
    <dbReference type="NCBI Taxonomy" id="1181271"/>
    <lineage>
        <taxon>Bacteria</taxon>
        <taxon>Pseudomonadati</taxon>
        <taxon>Pseudomonadota</taxon>
        <taxon>Alphaproteobacteria</taxon>
        <taxon>Acetobacterales</taxon>
        <taxon>Acetobacteraceae</taxon>
        <taxon>Endobacter</taxon>
    </lineage>
</organism>
<feature type="domain" description="Nitroreductase" evidence="3">
    <location>
        <begin position="27"/>
        <end position="68"/>
    </location>
</feature>
<protein>
    <submittedName>
        <fullName evidence="4">Nitroreductase family protein</fullName>
    </submittedName>
</protein>
<gene>
    <name evidence="4" type="ORF">HUK83_12930</name>
</gene>